<dbReference type="RefSeq" id="WP_076484169.1">
    <property type="nucleotide sequence ID" value="NZ_FTOG01000003.1"/>
</dbReference>
<dbReference type="EMBL" id="FTOG01000003">
    <property type="protein sequence ID" value="SIS67443.1"/>
    <property type="molecule type" value="Genomic_DNA"/>
</dbReference>
<dbReference type="Pfam" id="PF03793">
    <property type="entry name" value="PASTA"/>
    <property type="match status" value="1"/>
</dbReference>
<name>A0A1N7L0Q8_9RHOB</name>
<sequence>MRAIKVSVLLADGAGKPRADVSLTLEMAELSDQLWKPIRRSKTNARGQFSLAIKPETLGNPQQPPLLRLCDAQKRVLAQGGQLSYDARSQTLEIDFGQLEYLEKAAFPIMLMRGTEAAAPLAAVPLRREGGIADLLSGNAAVEASATRAQLNDLRGKLSISESARNDLQRSTKVLEAQITTLTQERDAARAAAEASRAATPQVLPRKVGTPAKVDDVFKQFNSSMVEADKSLQGSRFRIGKVKLDLRGSLLADGKIELGGEHQIDPGGLSVELNTDETTPDAAQPRVPDLSGLTRGAALRVLQALGLRLRASTHAGSGGTPGQMVMQTPAAGEQVILGSEVLVVFAAVE</sequence>
<reference evidence="3" key="1">
    <citation type="submission" date="2017-01" db="EMBL/GenBank/DDBJ databases">
        <authorList>
            <person name="Varghese N."/>
            <person name="Submissions S."/>
        </authorList>
    </citation>
    <scope>NUCLEOTIDE SEQUENCE [LARGE SCALE GENOMIC DNA]</scope>
    <source>
        <strain evidence="3">DSM 19945</strain>
    </source>
</reference>
<dbReference type="Proteomes" id="UP000186221">
    <property type="component" value="Unassembled WGS sequence"/>
</dbReference>
<dbReference type="Gene3D" id="3.30.10.20">
    <property type="match status" value="1"/>
</dbReference>
<proteinExistence type="predicted"/>
<evidence type="ECO:0000313" key="3">
    <source>
        <dbReference type="Proteomes" id="UP000186221"/>
    </source>
</evidence>
<dbReference type="SMART" id="SM00740">
    <property type="entry name" value="PASTA"/>
    <property type="match status" value="1"/>
</dbReference>
<feature type="domain" description="PASTA" evidence="1">
    <location>
        <begin position="281"/>
        <end position="347"/>
    </location>
</feature>
<organism evidence="2 3">
    <name type="scientific">Rhodobacter aestuarii</name>
    <dbReference type="NCBI Taxonomy" id="453582"/>
    <lineage>
        <taxon>Bacteria</taxon>
        <taxon>Pseudomonadati</taxon>
        <taxon>Pseudomonadota</taxon>
        <taxon>Alphaproteobacteria</taxon>
        <taxon>Rhodobacterales</taxon>
        <taxon>Rhodobacter group</taxon>
        <taxon>Rhodobacter</taxon>
    </lineage>
</organism>
<evidence type="ECO:0000313" key="2">
    <source>
        <dbReference type="EMBL" id="SIS67443.1"/>
    </source>
</evidence>
<protein>
    <submittedName>
        <fullName evidence="2">PASTA domain-containing protein</fullName>
    </submittedName>
</protein>
<dbReference type="InterPro" id="IPR005543">
    <property type="entry name" value="PASTA_dom"/>
</dbReference>
<dbReference type="STRING" id="453582.SAMN05421580_103162"/>
<dbReference type="CDD" id="cd06577">
    <property type="entry name" value="PASTA_pknB"/>
    <property type="match status" value="1"/>
</dbReference>
<gene>
    <name evidence="2" type="ORF">SAMN05421580_103162</name>
</gene>
<keyword evidence="3" id="KW-1185">Reference proteome</keyword>
<dbReference type="OrthoDB" id="6190421at2"/>
<accession>A0A1N7L0Q8</accession>
<evidence type="ECO:0000259" key="1">
    <source>
        <dbReference type="PROSITE" id="PS51178"/>
    </source>
</evidence>
<dbReference type="PROSITE" id="PS51178">
    <property type="entry name" value="PASTA"/>
    <property type="match status" value="1"/>
</dbReference>
<dbReference type="AlphaFoldDB" id="A0A1N7L0Q8"/>